<keyword evidence="5 6" id="KW-0408">Iron</keyword>
<dbReference type="CDD" id="cd11070">
    <property type="entry name" value="CYP56-like"/>
    <property type="match status" value="1"/>
</dbReference>
<keyword evidence="4 7" id="KW-0560">Oxidoreductase</keyword>
<proteinExistence type="inferred from homology"/>
<dbReference type="OrthoDB" id="1470350at2759"/>
<keyword evidence="9" id="KW-1185">Reference proteome</keyword>
<comment type="cofactor">
    <cofactor evidence="1 6">
        <name>heme</name>
        <dbReference type="ChEBI" id="CHEBI:30413"/>
    </cofactor>
</comment>
<evidence type="ECO:0000256" key="5">
    <source>
        <dbReference type="ARBA" id="ARBA00023004"/>
    </source>
</evidence>
<gene>
    <name evidence="8" type="ORF">N7472_001404</name>
</gene>
<evidence type="ECO:0000256" key="1">
    <source>
        <dbReference type="ARBA" id="ARBA00001971"/>
    </source>
</evidence>
<dbReference type="Gene3D" id="1.10.630.10">
    <property type="entry name" value="Cytochrome P450"/>
    <property type="match status" value="1"/>
</dbReference>
<protein>
    <submittedName>
        <fullName evidence="8">Cytochrome P450 monooxygenase</fullName>
    </submittedName>
</protein>
<evidence type="ECO:0000256" key="2">
    <source>
        <dbReference type="ARBA" id="ARBA00010617"/>
    </source>
</evidence>
<dbReference type="InterPro" id="IPR050121">
    <property type="entry name" value="Cytochrome_P450_monoxygenase"/>
</dbReference>
<evidence type="ECO:0000256" key="6">
    <source>
        <dbReference type="PIRSR" id="PIRSR602401-1"/>
    </source>
</evidence>
<keyword evidence="7 8" id="KW-0503">Monooxygenase</keyword>
<comment type="similarity">
    <text evidence="2 7">Belongs to the cytochrome P450 family.</text>
</comment>
<comment type="caution">
    <text evidence="8">The sequence shown here is derived from an EMBL/GenBank/DDBJ whole genome shotgun (WGS) entry which is preliminary data.</text>
</comment>
<evidence type="ECO:0000256" key="7">
    <source>
        <dbReference type="RuleBase" id="RU000461"/>
    </source>
</evidence>
<dbReference type="PRINTS" id="PR00385">
    <property type="entry name" value="P450"/>
</dbReference>
<evidence type="ECO:0000256" key="4">
    <source>
        <dbReference type="ARBA" id="ARBA00023002"/>
    </source>
</evidence>
<dbReference type="EMBL" id="JAPQKP010000001">
    <property type="protein sequence ID" value="KAJ5211265.1"/>
    <property type="molecule type" value="Genomic_DNA"/>
</dbReference>
<dbReference type="AlphaFoldDB" id="A0A9W9T7D5"/>
<dbReference type="PRINTS" id="PR00463">
    <property type="entry name" value="EP450I"/>
</dbReference>
<dbReference type="GO" id="GO:0004497">
    <property type="term" value="F:monooxygenase activity"/>
    <property type="evidence" value="ECO:0007669"/>
    <property type="project" value="UniProtKB-KW"/>
</dbReference>
<dbReference type="InterPro" id="IPR017972">
    <property type="entry name" value="Cyt_P450_CS"/>
</dbReference>
<name>A0A9W9T7D5_9EURO</name>
<dbReference type="PROSITE" id="PS00086">
    <property type="entry name" value="CYTOCHROME_P450"/>
    <property type="match status" value="1"/>
</dbReference>
<accession>A0A9W9T7D5</accession>
<reference evidence="8" key="2">
    <citation type="journal article" date="2023" name="IMA Fungus">
        <title>Comparative genomic study of the Penicillium genus elucidates a diverse pangenome and 15 lateral gene transfer events.</title>
        <authorList>
            <person name="Petersen C."/>
            <person name="Sorensen T."/>
            <person name="Nielsen M.R."/>
            <person name="Sondergaard T.E."/>
            <person name="Sorensen J.L."/>
            <person name="Fitzpatrick D.A."/>
            <person name="Frisvad J.C."/>
            <person name="Nielsen K.L."/>
        </authorList>
    </citation>
    <scope>NUCLEOTIDE SEQUENCE</scope>
    <source>
        <strain evidence="8">IBT 16849</strain>
    </source>
</reference>
<dbReference type="InterPro" id="IPR001128">
    <property type="entry name" value="Cyt_P450"/>
</dbReference>
<evidence type="ECO:0000313" key="8">
    <source>
        <dbReference type="EMBL" id="KAJ5211265.1"/>
    </source>
</evidence>
<feature type="binding site" description="axial binding residue" evidence="6">
    <location>
        <position position="527"/>
    </location>
    <ligand>
        <name>heme</name>
        <dbReference type="ChEBI" id="CHEBI:30413"/>
    </ligand>
    <ligandPart>
        <name>Fe</name>
        <dbReference type="ChEBI" id="CHEBI:18248"/>
    </ligandPart>
</feature>
<dbReference type="GO" id="GO:0020037">
    <property type="term" value="F:heme binding"/>
    <property type="evidence" value="ECO:0007669"/>
    <property type="project" value="InterPro"/>
</dbReference>
<dbReference type="PANTHER" id="PTHR24305:SF166">
    <property type="entry name" value="CYTOCHROME P450 12A4, MITOCHONDRIAL-RELATED"/>
    <property type="match status" value="1"/>
</dbReference>
<reference evidence="8" key="1">
    <citation type="submission" date="2022-11" db="EMBL/GenBank/DDBJ databases">
        <authorList>
            <person name="Petersen C."/>
        </authorList>
    </citation>
    <scope>NUCLEOTIDE SEQUENCE</scope>
    <source>
        <strain evidence="8">IBT 16849</strain>
    </source>
</reference>
<dbReference type="GO" id="GO:0016705">
    <property type="term" value="F:oxidoreductase activity, acting on paired donors, with incorporation or reduction of molecular oxygen"/>
    <property type="evidence" value="ECO:0007669"/>
    <property type="project" value="InterPro"/>
</dbReference>
<dbReference type="PANTHER" id="PTHR24305">
    <property type="entry name" value="CYTOCHROME P450"/>
    <property type="match status" value="1"/>
</dbReference>
<dbReference type="GO" id="GO:0043386">
    <property type="term" value="P:mycotoxin biosynthetic process"/>
    <property type="evidence" value="ECO:0007669"/>
    <property type="project" value="UniProtKB-ARBA"/>
</dbReference>
<dbReference type="InterPro" id="IPR036396">
    <property type="entry name" value="Cyt_P450_sf"/>
</dbReference>
<dbReference type="GO" id="GO:0005506">
    <property type="term" value="F:iron ion binding"/>
    <property type="evidence" value="ECO:0007669"/>
    <property type="project" value="InterPro"/>
</dbReference>
<organism evidence="8 9">
    <name type="scientific">Penicillium cf. griseofulvum</name>
    <dbReference type="NCBI Taxonomy" id="2972120"/>
    <lineage>
        <taxon>Eukaryota</taxon>
        <taxon>Fungi</taxon>
        <taxon>Dikarya</taxon>
        <taxon>Ascomycota</taxon>
        <taxon>Pezizomycotina</taxon>
        <taxon>Eurotiomycetes</taxon>
        <taxon>Eurotiomycetidae</taxon>
        <taxon>Eurotiales</taxon>
        <taxon>Aspergillaceae</taxon>
        <taxon>Penicillium</taxon>
    </lineage>
</organism>
<sequence length="595" mass="66636">MHATLILGALGLGLLWAGFQLVYQMRRARATGLPWTVFPFTEMNSFFMTLCSFDLVLHIINHQLPVWLADLINDNVMTHHFSVRDRRTKQIGTMYIIATPENVRCHVADAAVVNQICSSPHQFPKPLDHYGSMTLYGPNVVASEGKEWTRHRRHTVSALSEKNNALVWQETVLQATQMLQYWSEEYTTDTAGQIQLGPKGDVLKLTLNVLCSAGFGVQLPFKASPDAATNTTVATMFRDASKPPPGFQFTLRAVMEYMTGHWNSIFIANAFLPKSIPRAFFPFYRDDFAAYDDLGQYLRAMIAQAESDGVDHGRSYHNVLQGLIRARHLVGRSEDGPQSSSLSDIEVLGNAHVFMLAHESTGATIRFALVLMAMHQDIQEWMYQSICDAVGEYPTDPQNWDYAVVYPKLVGPLCVMLETMRLYPPAPVIIKTTGQSSVGVTYQERTIALPPNTNVSMNITSLHYSPEYWGDDATVYDPSRWDKRNVNSFLARNDDQPGLAAAGLEYSTIHKPVRGAYIPFSDGVRSCLGKKFAQVEFITLFAVLFSRYRVDIAVAPGQKRSECVARANKALDESVCFALSLDMIDDIPLSFHPRQ</sequence>
<evidence type="ECO:0000256" key="3">
    <source>
        <dbReference type="ARBA" id="ARBA00022723"/>
    </source>
</evidence>
<keyword evidence="3 6" id="KW-0479">Metal-binding</keyword>
<evidence type="ECO:0000313" key="9">
    <source>
        <dbReference type="Proteomes" id="UP001150879"/>
    </source>
</evidence>
<keyword evidence="6 7" id="KW-0349">Heme</keyword>
<dbReference type="SUPFAM" id="SSF48264">
    <property type="entry name" value="Cytochrome P450"/>
    <property type="match status" value="1"/>
</dbReference>
<dbReference type="Proteomes" id="UP001150879">
    <property type="component" value="Unassembled WGS sequence"/>
</dbReference>
<dbReference type="Pfam" id="PF00067">
    <property type="entry name" value="p450"/>
    <property type="match status" value="1"/>
</dbReference>
<dbReference type="InterPro" id="IPR002401">
    <property type="entry name" value="Cyt_P450_E_grp-I"/>
</dbReference>